<dbReference type="CDD" id="cd06550">
    <property type="entry name" value="TM_ABC_iron-siderophores_like"/>
    <property type="match status" value="1"/>
</dbReference>
<keyword evidence="7 8" id="KW-0472">Membrane</keyword>
<dbReference type="PANTHER" id="PTHR30472:SF70">
    <property type="entry name" value="MOLYBDATE IMPORT SYSTEM PERMEASE PROTEIN MOLB"/>
    <property type="match status" value="1"/>
</dbReference>
<dbReference type="EMBL" id="AKFT01000188">
    <property type="protein sequence ID" value="EJF38625.1"/>
    <property type="molecule type" value="Genomic_DNA"/>
</dbReference>
<keyword evidence="5 8" id="KW-0812">Transmembrane</keyword>
<dbReference type="SUPFAM" id="SSF81345">
    <property type="entry name" value="ABC transporter involved in vitamin B12 uptake, BtuC"/>
    <property type="match status" value="1"/>
</dbReference>
<dbReference type="Pfam" id="PF01032">
    <property type="entry name" value="FecCD"/>
    <property type="match status" value="1"/>
</dbReference>
<dbReference type="FunFam" id="1.10.3470.10:FF:000001">
    <property type="entry name" value="Vitamin B12 ABC transporter permease BtuC"/>
    <property type="match status" value="1"/>
</dbReference>
<feature type="transmembrane region" description="Helical" evidence="8">
    <location>
        <begin position="14"/>
        <end position="33"/>
    </location>
</feature>
<proteinExistence type="inferred from homology"/>
<dbReference type="GO" id="GO:0022857">
    <property type="term" value="F:transmembrane transporter activity"/>
    <property type="evidence" value="ECO:0007669"/>
    <property type="project" value="InterPro"/>
</dbReference>
<dbReference type="GO" id="GO:0033214">
    <property type="term" value="P:siderophore-iron import into cell"/>
    <property type="evidence" value="ECO:0007669"/>
    <property type="project" value="TreeGrafter"/>
</dbReference>
<gene>
    <name evidence="9" type="ORF">HMPREF1318_1071</name>
</gene>
<keyword evidence="6 8" id="KW-1133">Transmembrane helix</keyword>
<dbReference type="PATRIC" id="fig|1125718.3.peg.2431"/>
<dbReference type="InterPro" id="IPR037294">
    <property type="entry name" value="ABC_BtuC-like"/>
</dbReference>
<dbReference type="Gene3D" id="1.10.3470.10">
    <property type="entry name" value="ABC transporter involved in vitamin B12 uptake, BtuC"/>
    <property type="match status" value="1"/>
</dbReference>
<comment type="similarity">
    <text evidence="2">Belongs to the binding-protein-dependent transport system permease family. FecCD subfamily.</text>
</comment>
<comment type="caution">
    <text evidence="9">The sequence shown here is derived from an EMBL/GenBank/DDBJ whole genome shotgun (WGS) entry which is preliminary data.</text>
</comment>
<organism evidence="9 10">
    <name type="scientific">Actinomyces massiliensis F0489</name>
    <dbReference type="NCBI Taxonomy" id="1125718"/>
    <lineage>
        <taxon>Bacteria</taxon>
        <taxon>Bacillati</taxon>
        <taxon>Actinomycetota</taxon>
        <taxon>Actinomycetes</taxon>
        <taxon>Actinomycetales</taxon>
        <taxon>Actinomycetaceae</taxon>
        <taxon>Actinomyces</taxon>
    </lineage>
</organism>
<evidence type="ECO:0000256" key="1">
    <source>
        <dbReference type="ARBA" id="ARBA00004651"/>
    </source>
</evidence>
<protein>
    <submittedName>
        <fullName evidence="9">Iron chelate uptake ABC transporter, FeCT family, permease protein</fullName>
    </submittedName>
</protein>
<dbReference type="Proteomes" id="UP000002941">
    <property type="component" value="Unassembled WGS sequence"/>
</dbReference>
<feature type="transmembrane region" description="Helical" evidence="8">
    <location>
        <begin position="317"/>
        <end position="335"/>
    </location>
</feature>
<evidence type="ECO:0000256" key="8">
    <source>
        <dbReference type="SAM" id="Phobius"/>
    </source>
</evidence>
<evidence type="ECO:0000256" key="2">
    <source>
        <dbReference type="ARBA" id="ARBA00007935"/>
    </source>
</evidence>
<keyword evidence="3" id="KW-0813">Transport</keyword>
<evidence type="ECO:0000256" key="5">
    <source>
        <dbReference type="ARBA" id="ARBA00022692"/>
    </source>
</evidence>
<feature type="transmembrane region" description="Helical" evidence="8">
    <location>
        <begin position="73"/>
        <end position="94"/>
    </location>
</feature>
<evidence type="ECO:0000256" key="3">
    <source>
        <dbReference type="ARBA" id="ARBA00022448"/>
    </source>
</evidence>
<dbReference type="AlphaFoldDB" id="J1GZS4"/>
<name>J1GZS4_9ACTO</name>
<keyword evidence="4" id="KW-1003">Cell membrane</keyword>
<comment type="subcellular location">
    <subcellularLocation>
        <location evidence="1">Cell membrane</location>
        <topology evidence="1">Multi-pass membrane protein</topology>
    </subcellularLocation>
</comment>
<dbReference type="PANTHER" id="PTHR30472">
    <property type="entry name" value="FERRIC ENTEROBACTIN TRANSPORT SYSTEM PERMEASE PROTEIN"/>
    <property type="match status" value="1"/>
</dbReference>
<dbReference type="InterPro" id="IPR000522">
    <property type="entry name" value="ABC_transptr_permease_BtuC"/>
</dbReference>
<evidence type="ECO:0000256" key="6">
    <source>
        <dbReference type="ARBA" id="ARBA00022989"/>
    </source>
</evidence>
<keyword evidence="10" id="KW-1185">Reference proteome</keyword>
<dbReference type="RefSeq" id="WP_008732966.1">
    <property type="nucleotide sequence ID" value="NZ_AKFT01000188.1"/>
</dbReference>
<evidence type="ECO:0000256" key="7">
    <source>
        <dbReference type="ARBA" id="ARBA00023136"/>
    </source>
</evidence>
<evidence type="ECO:0000313" key="9">
    <source>
        <dbReference type="EMBL" id="EJF38625.1"/>
    </source>
</evidence>
<feature type="transmembrane region" description="Helical" evidence="8">
    <location>
        <begin position="114"/>
        <end position="143"/>
    </location>
</feature>
<reference evidence="9 10" key="1">
    <citation type="submission" date="2012-05" db="EMBL/GenBank/DDBJ databases">
        <authorList>
            <person name="Harkins D.M."/>
            <person name="Madupu R."/>
            <person name="Durkin A.S."/>
            <person name="Torralba M."/>
            <person name="Methe B."/>
            <person name="Sutton G.G."/>
            <person name="Nelson K.E."/>
        </authorList>
    </citation>
    <scope>NUCLEOTIDE SEQUENCE [LARGE SCALE GENOMIC DNA]</scope>
    <source>
        <strain evidence="9 10">F0489</strain>
    </source>
</reference>
<accession>J1GZS4</accession>
<dbReference type="OrthoDB" id="9782305at2"/>
<evidence type="ECO:0000313" key="10">
    <source>
        <dbReference type="Proteomes" id="UP000002941"/>
    </source>
</evidence>
<feature type="transmembrane region" description="Helical" evidence="8">
    <location>
        <begin position="202"/>
        <end position="226"/>
    </location>
</feature>
<sequence length="343" mass="35601">MQAPFLHRARLRPWVLPLLVVLVLACAAVSIMVGRYGVSPQEMVGAIGARITGGVSPDRRADSVVFNLRMPRITIAILIGSGMAVSGAAFQSLFSNPLATPDTLGVASGTCVGAVVALLLGWGMLGVQLTALVAGLITVAVTTAVARRRNGGTDVVTLVLAGVIVSALADAVLSMLKLTADPTSKLPEITYWLMGSLAGSSWQQIALATPFIVIGSGVIVALRWRLNVLALSEDEARAAGVDVRRLRILLIVCATVVTASVISLCGQVGWVGLIVPHAARMLTGSDNRYLIPVCLLLGASVMIVIDTVARTLTASEVPVSVVTAIVGAPFFITLLRRTGGVQA</sequence>
<feature type="transmembrane region" description="Helical" evidence="8">
    <location>
        <begin position="246"/>
        <end position="269"/>
    </location>
</feature>
<evidence type="ECO:0000256" key="4">
    <source>
        <dbReference type="ARBA" id="ARBA00022475"/>
    </source>
</evidence>
<dbReference type="eggNOG" id="COG0609">
    <property type="taxonomic scope" value="Bacteria"/>
</dbReference>
<feature type="transmembrane region" description="Helical" evidence="8">
    <location>
        <begin position="289"/>
        <end position="305"/>
    </location>
</feature>
<feature type="transmembrane region" description="Helical" evidence="8">
    <location>
        <begin position="155"/>
        <end position="176"/>
    </location>
</feature>
<dbReference type="GO" id="GO:0005886">
    <property type="term" value="C:plasma membrane"/>
    <property type="evidence" value="ECO:0007669"/>
    <property type="project" value="UniProtKB-SubCell"/>
</dbReference>